<dbReference type="Gene3D" id="3.40.50.2300">
    <property type="match status" value="1"/>
</dbReference>
<evidence type="ECO:0000259" key="3">
    <source>
        <dbReference type="PROSITE" id="PS50921"/>
    </source>
</evidence>
<organism evidence="4 5">
    <name type="scientific">Paraperlucidibaca baekdonensis</name>
    <dbReference type="NCBI Taxonomy" id="748120"/>
    <lineage>
        <taxon>Bacteria</taxon>
        <taxon>Pseudomonadati</taxon>
        <taxon>Pseudomonadota</taxon>
        <taxon>Gammaproteobacteria</taxon>
        <taxon>Moraxellales</taxon>
        <taxon>Moraxellaceae</taxon>
        <taxon>Paraperlucidibaca</taxon>
    </lineage>
</organism>
<dbReference type="AlphaFoldDB" id="A0A3E0H668"/>
<dbReference type="Gene3D" id="1.10.10.10">
    <property type="entry name" value="Winged helix-like DNA-binding domain superfamily/Winged helix DNA-binding domain"/>
    <property type="match status" value="1"/>
</dbReference>
<accession>A0A3E0H668</accession>
<dbReference type="EMBL" id="QUNR01000002">
    <property type="protein sequence ID" value="REH38980.1"/>
    <property type="molecule type" value="Genomic_DNA"/>
</dbReference>
<comment type="caution">
    <text evidence="4">The sequence shown here is derived from an EMBL/GenBank/DDBJ whole genome shotgun (WGS) entry which is preliminary data.</text>
</comment>
<proteinExistence type="predicted"/>
<dbReference type="CDD" id="cd00156">
    <property type="entry name" value="REC"/>
    <property type="match status" value="1"/>
</dbReference>
<dbReference type="PROSITE" id="PS50921">
    <property type="entry name" value="ANTAR"/>
    <property type="match status" value="1"/>
</dbReference>
<dbReference type="GO" id="GO:0000160">
    <property type="term" value="P:phosphorelay signal transduction system"/>
    <property type="evidence" value="ECO:0007669"/>
    <property type="project" value="InterPro"/>
</dbReference>
<evidence type="ECO:0000256" key="1">
    <source>
        <dbReference type="PROSITE-ProRule" id="PRU00169"/>
    </source>
</evidence>
<feature type="modified residue" description="4-aspartylphosphate" evidence="1">
    <location>
        <position position="59"/>
    </location>
</feature>
<evidence type="ECO:0000313" key="5">
    <source>
        <dbReference type="Proteomes" id="UP000256774"/>
    </source>
</evidence>
<evidence type="ECO:0000259" key="2">
    <source>
        <dbReference type="PROSITE" id="PS50110"/>
    </source>
</evidence>
<dbReference type="InterPro" id="IPR005561">
    <property type="entry name" value="ANTAR"/>
</dbReference>
<dbReference type="PANTHER" id="PTHR43367">
    <property type="match status" value="1"/>
</dbReference>
<gene>
    <name evidence="4" type="ORF">DFR26_1150</name>
</gene>
<dbReference type="Pfam" id="PF00072">
    <property type="entry name" value="Response_reg"/>
    <property type="match status" value="1"/>
</dbReference>
<dbReference type="InterPro" id="IPR036388">
    <property type="entry name" value="WH-like_DNA-bd_sf"/>
</dbReference>
<dbReference type="InterPro" id="IPR008327">
    <property type="entry name" value="Sig_transdc_resp-reg_antiterm"/>
</dbReference>
<dbReference type="Pfam" id="PF03861">
    <property type="entry name" value="ANTAR"/>
    <property type="match status" value="1"/>
</dbReference>
<sequence>MSSSIAALSVMLVDDQAPRMALLEQALSDQGCRVVAKLLSANGLIAAVREHEPDVIIIDIDSPDRDTLDTMASLHRDAPRPVVMFTADGDSSTIERAVQAGVSAYVAGGVNAKRVRPIVDVAIARFREYHALRSELEATRHQLADRKRIDQAKLMLMKSRGLSEEEAYKALRKLAMDRGQRLGEVAANVLAVLQLLEGKSGD</sequence>
<feature type="domain" description="ANTAR" evidence="3">
    <location>
        <begin position="129"/>
        <end position="190"/>
    </location>
</feature>
<keyword evidence="5" id="KW-1185">Reference proteome</keyword>
<dbReference type="PIRSF" id="PIRSF036382">
    <property type="entry name" value="RR_antiterm"/>
    <property type="match status" value="1"/>
</dbReference>
<dbReference type="Proteomes" id="UP000256774">
    <property type="component" value="Unassembled WGS sequence"/>
</dbReference>
<dbReference type="GO" id="GO:0003723">
    <property type="term" value="F:RNA binding"/>
    <property type="evidence" value="ECO:0007669"/>
    <property type="project" value="InterPro"/>
</dbReference>
<dbReference type="SUPFAM" id="SSF52172">
    <property type="entry name" value="CheY-like"/>
    <property type="match status" value="1"/>
</dbReference>
<dbReference type="PANTHER" id="PTHR43367:SF1">
    <property type="entry name" value="TWO-COMPONENT RESPONSE REGULATOR-LIKE APRR6-RELATED"/>
    <property type="match status" value="1"/>
</dbReference>
<feature type="domain" description="Response regulatory" evidence="2">
    <location>
        <begin position="9"/>
        <end position="123"/>
    </location>
</feature>
<dbReference type="InterPro" id="IPR011006">
    <property type="entry name" value="CheY-like_superfamily"/>
</dbReference>
<dbReference type="SMART" id="SM01012">
    <property type="entry name" value="ANTAR"/>
    <property type="match status" value="1"/>
</dbReference>
<dbReference type="SMART" id="SM00448">
    <property type="entry name" value="REC"/>
    <property type="match status" value="1"/>
</dbReference>
<protein>
    <submittedName>
        <fullName evidence="4">Response regulator receiver and ANTAR domain protein</fullName>
    </submittedName>
</protein>
<evidence type="ECO:0000313" key="4">
    <source>
        <dbReference type="EMBL" id="REH38980.1"/>
    </source>
</evidence>
<dbReference type="RefSeq" id="WP_220375711.1">
    <property type="nucleotide sequence ID" value="NZ_QUNR01000002.1"/>
</dbReference>
<keyword evidence="1" id="KW-0597">Phosphoprotein</keyword>
<dbReference type="PROSITE" id="PS50110">
    <property type="entry name" value="RESPONSE_REGULATORY"/>
    <property type="match status" value="1"/>
</dbReference>
<reference evidence="4 5" key="1">
    <citation type="submission" date="2018-08" db="EMBL/GenBank/DDBJ databases">
        <title>Genomic Encyclopedia of Type Strains, Phase IV (KMG-IV): sequencing the most valuable type-strain genomes for metagenomic binning, comparative biology and taxonomic classification.</title>
        <authorList>
            <person name="Goeker M."/>
        </authorList>
    </citation>
    <scope>NUCLEOTIDE SEQUENCE [LARGE SCALE GENOMIC DNA]</scope>
    <source>
        <strain evidence="4 5">DSM 26022</strain>
    </source>
</reference>
<name>A0A3E0H668_9GAMM</name>
<dbReference type="InterPro" id="IPR001789">
    <property type="entry name" value="Sig_transdc_resp-reg_receiver"/>
</dbReference>